<name>A0A195D4E9_9HYME</name>
<dbReference type="Proteomes" id="UP000078542">
    <property type="component" value="Unassembled WGS sequence"/>
</dbReference>
<keyword evidence="2" id="KW-1185">Reference proteome</keyword>
<protein>
    <submittedName>
        <fullName evidence="1">Uncharacterized protein</fullName>
    </submittedName>
</protein>
<sequence length="70" mass="7920">RTFAAIERGAKSPRPRLTSAVSRGSRSTWFLSLPLFGEETKRGEQRNGKWGRGRSGRPAEVWLLHWLGNV</sequence>
<organism evidence="1 2">
    <name type="scientific">Cyphomyrmex costatus</name>
    <dbReference type="NCBI Taxonomy" id="456900"/>
    <lineage>
        <taxon>Eukaryota</taxon>
        <taxon>Metazoa</taxon>
        <taxon>Ecdysozoa</taxon>
        <taxon>Arthropoda</taxon>
        <taxon>Hexapoda</taxon>
        <taxon>Insecta</taxon>
        <taxon>Pterygota</taxon>
        <taxon>Neoptera</taxon>
        <taxon>Endopterygota</taxon>
        <taxon>Hymenoptera</taxon>
        <taxon>Apocrita</taxon>
        <taxon>Aculeata</taxon>
        <taxon>Formicoidea</taxon>
        <taxon>Formicidae</taxon>
        <taxon>Myrmicinae</taxon>
        <taxon>Cyphomyrmex</taxon>
    </lineage>
</organism>
<accession>A0A195D4E9</accession>
<gene>
    <name evidence="1" type="ORF">ALC62_01274</name>
</gene>
<feature type="non-terminal residue" evidence="1">
    <location>
        <position position="1"/>
    </location>
</feature>
<evidence type="ECO:0000313" key="1">
    <source>
        <dbReference type="EMBL" id="KYN07763.1"/>
    </source>
</evidence>
<proteinExistence type="predicted"/>
<reference evidence="1 2" key="1">
    <citation type="submission" date="2016-03" db="EMBL/GenBank/DDBJ databases">
        <title>Cyphomyrmex costatus WGS genome.</title>
        <authorList>
            <person name="Nygaard S."/>
            <person name="Hu H."/>
            <person name="Boomsma J."/>
            <person name="Zhang G."/>
        </authorList>
    </citation>
    <scope>NUCLEOTIDE SEQUENCE [LARGE SCALE GENOMIC DNA]</scope>
    <source>
        <strain evidence="1">MS0001</strain>
        <tissue evidence="1">Whole body</tissue>
    </source>
</reference>
<dbReference type="EMBL" id="KQ976870">
    <property type="protein sequence ID" value="KYN07763.1"/>
    <property type="molecule type" value="Genomic_DNA"/>
</dbReference>
<evidence type="ECO:0000313" key="2">
    <source>
        <dbReference type="Proteomes" id="UP000078542"/>
    </source>
</evidence>
<dbReference type="AlphaFoldDB" id="A0A195D4E9"/>